<dbReference type="Pfam" id="PF05705">
    <property type="entry name" value="DUF829"/>
    <property type="match status" value="1"/>
</dbReference>
<evidence type="ECO:0000313" key="1">
    <source>
        <dbReference type="EMBL" id="KPP58213.1"/>
    </source>
</evidence>
<proteinExistence type="predicted"/>
<dbReference type="PANTHER" id="PTHR20908">
    <property type="entry name" value="LD15586P"/>
    <property type="match status" value="1"/>
</dbReference>
<dbReference type="InterPro" id="IPR029058">
    <property type="entry name" value="AB_hydrolase_fold"/>
</dbReference>
<gene>
    <name evidence="1" type="ORF">Z043_123981</name>
</gene>
<protein>
    <recommendedName>
        <fullName evidence="3">Transmembrane protein 53-like</fullName>
    </recommendedName>
</protein>
<dbReference type="EMBL" id="JARO02014421">
    <property type="protein sequence ID" value="KPP58213.1"/>
    <property type="molecule type" value="Genomic_DNA"/>
</dbReference>
<reference evidence="1 2" key="1">
    <citation type="submission" date="2015-08" db="EMBL/GenBank/DDBJ databases">
        <title>The genome of the Asian arowana (Scleropages formosus).</title>
        <authorList>
            <person name="Tan M.H."/>
            <person name="Gan H.M."/>
            <person name="Croft L.J."/>
            <person name="Austin C.M."/>
        </authorList>
    </citation>
    <scope>NUCLEOTIDE SEQUENCE [LARGE SCALE GENOMIC DNA]</scope>
    <source>
        <strain evidence="1">Aro1</strain>
    </source>
</reference>
<dbReference type="GO" id="GO:0017171">
    <property type="term" value="F:serine hydrolase activity"/>
    <property type="evidence" value="ECO:0007669"/>
    <property type="project" value="TreeGrafter"/>
</dbReference>
<dbReference type="STRING" id="113540.ENSSFOP00015005827"/>
<sequence>MMSLSAVMSGVTAHKISKTITYLLNESKAVTKSPKSKPKPLLLLLPWLGSRPQGLAKYCEIYFRTGFDVLVVETEVSQFLWPHWGLDYGAKVLEVLERDAFISRPLLVHAFSIGGYTFTQLLNHIPGCSQQCQSLADRIKGQIYDSLVIGSLEHMATGLGKTLFPQWEGLFRQASLLYFRAFKKHTVDYFKSSVDLFWNHPVTAPALFFFCENDPLCDYNKMEELIECWRSAGMVVEGKKWKESIHAAHLRQHPEEYLAVLESFLRSLDLVPLKAKM</sequence>
<comment type="caution">
    <text evidence="1">The sequence shown here is derived from an EMBL/GenBank/DDBJ whole genome shotgun (WGS) entry which is preliminary data.</text>
</comment>
<evidence type="ECO:0008006" key="3">
    <source>
        <dbReference type="Google" id="ProtNLM"/>
    </source>
</evidence>
<dbReference type="Proteomes" id="UP000034805">
    <property type="component" value="Unassembled WGS sequence"/>
</dbReference>
<evidence type="ECO:0000313" key="2">
    <source>
        <dbReference type="Proteomes" id="UP000034805"/>
    </source>
</evidence>
<organism evidence="1 2">
    <name type="scientific">Scleropages formosus</name>
    <name type="common">Asian bonytongue</name>
    <name type="synonym">Osteoglossum formosum</name>
    <dbReference type="NCBI Taxonomy" id="113540"/>
    <lineage>
        <taxon>Eukaryota</taxon>
        <taxon>Metazoa</taxon>
        <taxon>Chordata</taxon>
        <taxon>Craniata</taxon>
        <taxon>Vertebrata</taxon>
        <taxon>Euteleostomi</taxon>
        <taxon>Actinopterygii</taxon>
        <taxon>Neopterygii</taxon>
        <taxon>Teleostei</taxon>
        <taxon>Osteoglossocephala</taxon>
        <taxon>Osteoglossomorpha</taxon>
        <taxon>Osteoglossiformes</taxon>
        <taxon>Osteoglossidae</taxon>
        <taxon>Scleropages</taxon>
    </lineage>
</organism>
<dbReference type="AlphaFoldDB" id="A0A0P7TWM3"/>
<dbReference type="InterPro" id="IPR008547">
    <property type="entry name" value="DUF829_TMEM53"/>
</dbReference>
<dbReference type="Gene3D" id="3.40.50.1820">
    <property type="entry name" value="alpha/beta hydrolase"/>
    <property type="match status" value="1"/>
</dbReference>
<dbReference type="PANTHER" id="PTHR20908:SF4">
    <property type="entry name" value="SI:DKEY-5I3.5"/>
    <property type="match status" value="1"/>
</dbReference>
<dbReference type="SUPFAM" id="SSF53474">
    <property type="entry name" value="alpha/beta-Hydrolases"/>
    <property type="match status" value="1"/>
</dbReference>
<name>A0A0P7TWM3_SCLFO</name>
<accession>A0A0P7TWM3</accession>